<protein>
    <submittedName>
        <fullName evidence="6">Uncharacterized protein</fullName>
    </submittedName>
</protein>
<reference evidence="6 7" key="2">
    <citation type="submission" date="2016-08" db="EMBL/GenBank/DDBJ databases">
        <title>Pervasive Adenine N6-methylation of Active Genes in Fungi.</title>
        <authorList>
            <consortium name="DOE Joint Genome Institute"/>
            <person name="Mondo S.J."/>
            <person name="Dannebaum R.O."/>
            <person name="Kuo R.C."/>
            <person name="Labutti K."/>
            <person name="Haridas S."/>
            <person name="Kuo A."/>
            <person name="Salamov A."/>
            <person name="Ahrendt S.R."/>
            <person name="Lipzen A."/>
            <person name="Sullivan W."/>
            <person name="Andreopoulos W.B."/>
            <person name="Clum A."/>
            <person name="Lindquist E."/>
            <person name="Daum C."/>
            <person name="Ramamoorthy G.K."/>
            <person name="Gryganskyi A."/>
            <person name="Culley D."/>
            <person name="Magnuson J.K."/>
            <person name="James T.Y."/>
            <person name="O'Malley M.A."/>
            <person name="Stajich J.E."/>
            <person name="Spatafora J.W."/>
            <person name="Visel A."/>
            <person name="Grigoriev I.V."/>
        </authorList>
    </citation>
    <scope>NUCLEOTIDE SEQUENCE [LARGE SCALE GENOMIC DNA]</scope>
    <source>
        <strain evidence="7">finn</strain>
    </source>
</reference>
<keyword evidence="1 2" id="KW-0694">RNA-binding</keyword>
<dbReference type="EMBL" id="MCFH01000019">
    <property type="protein sequence ID" value="ORX51009.1"/>
    <property type="molecule type" value="Genomic_DNA"/>
</dbReference>
<dbReference type="SUPFAM" id="SSF54928">
    <property type="entry name" value="RNA-binding domain, RBD"/>
    <property type="match status" value="2"/>
</dbReference>
<dbReference type="InterPro" id="IPR012677">
    <property type="entry name" value="Nucleotide-bd_a/b_plait_sf"/>
</dbReference>
<dbReference type="Gene3D" id="1.10.10.10">
    <property type="entry name" value="Winged helix-like DNA-binding domain superfamily/Winged helix DNA-binding domain"/>
    <property type="match status" value="1"/>
</dbReference>
<dbReference type="InterPro" id="IPR006630">
    <property type="entry name" value="La_HTH"/>
</dbReference>
<dbReference type="InterPro" id="IPR035979">
    <property type="entry name" value="RBD_domain_sf"/>
</dbReference>
<dbReference type="Gene3D" id="3.30.70.330">
    <property type="match status" value="1"/>
</dbReference>
<accession>A0A1Y1VA64</accession>
<dbReference type="InterPro" id="IPR036388">
    <property type="entry name" value="WH-like_DNA-bd_sf"/>
</dbReference>
<evidence type="ECO:0000259" key="5">
    <source>
        <dbReference type="PROSITE" id="PS51939"/>
    </source>
</evidence>
<evidence type="ECO:0000313" key="6">
    <source>
        <dbReference type="EMBL" id="ORX51009.1"/>
    </source>
</evidence>
<feature type="compositionally biased region" description="Basic residues" evidence="3">
    <location>
        <begin position="305"/>
        <end position="322"/>
    </location>
</feature>
<reference evidence="6 7" key="1">
    <citation type="submission" date="2016-08" db="EMBL/GenBank/DDBJ databases">
        <title>Genomes of anaerobic fungi encode conserved fungal cellulosomes for biomass hydrolysis.</title>
        <authorList>
            <consortium name="DOE Joint Genome Institute"/>
            <person name="Haitjema C.H."/>
            <person name="Gilmore S.P."/>
            <person name="Henske J.K."/>
            <person name="Solomon K.V."/>
            <person name="De Groot R."/>
            <person name="Kuo A."/>
            <person name="Mondo S.J."/>
            <person name="Salamov A.A."/>
            <person name="Labutti K."/>
            <person name="Zhao Z."/>
            <person name="Chiniquy J."/>
            <person name="Barry K."/>
            <person name="Brewer H.M."/>
            <person name="Purvine S.O."/>
            <person name="Wright A.T."/>
            <person name="Boxma B."/>
            <person name="Van Alen T."/>
            <person name="Hackstein J.H."/>
            <person name="Baker S.E."/>
            <person name="Grigoriev I.V."/>
            <person name="O'Malley M.A."/>
        </authorList>
    </citation>
    <scope>NUCLEOTIDE SEQUENCE [LARGE SCALE GENOMIC DNA]</scope>
    <source>
        <strain evidence="7">finn</strain>
    </source>
</reference>
<sequence>MEVEFESVPLRILELFKFYLSDQEIKSVLSSCPKTEWTLNGWLPVETLFSFKRVKAITEDKNAILNILVNQGNDFVEFTNDYQYLRRKSPFSPANIPQKKPLNCSLEVSGFTDSISPIEIQTIFSKYGGVENISFGTKEGTYIVDFYEVNPIINTLVTPITYEDQRIYVRTIRKPDVEIVKSKLPKAYPLNKVAQFGPVEENVQREFIKQAFEQYAQVSFVDFDYGNKFGYVKFKQSVAKELVNIVFRNGGITVRGMEEKLDFHPLEGDEEYVYWQLEKIKKEKNLYSQERTINPLLLKTGRLTKKEKQRIKREKIRQRQKQSRSNNSITKGDKSKLKSSILSSKLFDNSSSRTGIKDSFKRKIRMESIDEMFKSLTVVKKDGNEMKQ</sequence>
<feature type="domain" description="HTH La-type RNA-binding" evidence="4">
    <location>
        <begin position="2"/>
        <end position="95"/>
    </location>
</feature>
<gene>
    <name evidence="6" type="ORF">BCR36DRAFT_325978</name>
</gene>
<dbReference type="OrthoDB" id="439993at2759"/>
<evidence type="ECO:0000313" key="7">
    <source>
        <dbReference type="Proteomes" id="UP000193719"/>
    </source>
</evidence>
<dbReference type="AlphaFoldDB" id="A0A1Y1VA64"/>
<dbReference type="GO" id="GO:1990904">
    <property type="term" value="C:ribonucleoprotein complex"/>
    <property type="evidence" value="ECO:0007669"/>
    <property type="project" value="UniProtKB-UniRule"/>
</dbReference>
<dbReference type="InterPro" id="IPR014886">
    <property type="entry name" value="La_xRRM"/>
</dbReference>
<dbReference type="SMART" id="SM00715">
    <property type="entry name" value="LA"/>
    <property type="match status" value="1"/>
</dbReference>
<dbReference type="STRING" id="1754191.A0A1Y1VA64"/>
<evidence type="ECO:0000256" key="2">
    <source>
        <dbReference type="PROSITE-ProRule" id="PRU00332"/>
    </source>
</evidence>
<keyword evidence="7" id="KW-1185">Reference proteome</keyword>
<dbReference type="GO" id="GO:0003723">
    <property type="term" value="F:RNA binding"/>
    <property type="evidence" value="ECO:0007669"/>
    <property type="project" value="UniProtKB-UniRule"/>
</dbReference>
<evidence type="ECO:0000256" key="3">
    <source>
        <dbReference type="SAM" id="MobiDB-lite"/>
    </source>
</evidence>
<dbReference type="Proteomes" id="UP000193719">
    <property type="component" value="Unassembled WGS sequence"/>
</dbReference>
<dbReference type="Pfam" id="PF08777">
    <property type="entry name" value="RRM_3"/>
    <property type="match status" value="1"/>
</dbReference>
<evidence type="ECO:0000259" key="4">
    <source>
        <dbReference type="PROSITE" id="PS50961"/>
    </source>
</evidence>
<name>A0A1Y1VA64_9FUNG</name>
<dbReference type="PROSITE" id="PS50961">
    <property type="entry name" value="HTH_LA"/>
    <property type="match status" value="1"/>
</dbReference>
<feature type="region of interest" description="Disordered" evidence="3">
    <location>
        <begin position="305"/>
        <end position="336"/>
    </location>
</feature>
<dbReference type="SUPFAM" id="SSF46785">
    <property type="entry name" value="Winged helix' DNA-binding domain"/>
    <property type="match status" value="1"/>
</dbReference>
<feature type="domain" description="XRRM" evidence="5">
    <location>
        <begin position="187"/>
        <end position="321"/>
    </location>
</feature>
<evidence type="ECO:0000256" key="1">
    <source>
        <dbReference type="ARBA" id="ARBA00022884"/>
    </source>
</evidence>
<comment type="caution">
    <text evidence="6">The sequence shown here is derived from an EMBL/GenBank/DDBJ whole genome shotgun (WGS) entry which is preliminary data.</text>
</comment>
<organism evidence="6 7">
    <name type="scientific">Piromyces finnis</name>
    <dbReference type="NCBI Taxonomy" id="1754191"/>
    <lineage>
        <taxon>Eukaryota</taxon>
        <taxon>Fungi</taxon>
        <taxon>Fungi incertae sedis</taxon>
        <taxon>Chytridiomycota</taxon>
        <taxon>Chytridiomycota incertae sedis</taxon>
        <taxon>Neocallimastigomycetes</taxon>
        <taxon>Neocallimastigales</taxon>
        <taxon>Neocallimastigaceae</taxon>
        <taxon>Piromyces</taxon>
    </lineage>
</organism>
<proteinExistence type="predicted"/>
<dbReference type="PROSITE" id="PS51939">
    <property type="entry name" value="XRRM"/>
    <property type="match status" value="1"/>
</dbReference>
<dbReference type="InterPro" id="IPR036390">
    <property type="entry name" value="WH_DNA-bd_sf"/>
</dbReference>